<proteinExistence type="inferred from homology"/>
<keyword evidence="9" id="KW-1185">Reference proteome</keyword>
<dbReference type="AlphaFoldDB" id="A0A4Q7V2X3"/>
<dbReference type="GO" id="GO:0008360">
    <property type="term" value="P:regulation of cell shape"/>
    <property type="evidence" value="ECO:0007669"/>
    <property type="project" value="UniProtKB-KW"/>
</dbReference>
<dbReference type="PANTHER" id="PTHR36174:SF1">
    <property type="entry name" value="LIPID II:GLYCINE GLYCYLTRANSFERASE"/>
    <property type="match status" value="1"/>
</dbReference>
<gene>
    <name evidence="8" type="ORF">EV383_4810</name>
</gene>
<dbReference type="Pfam" id="PF13480">
    <property type="entry name" value="Acetyltransf_6"/>
    <property type="match status" value="1"/>
</dbReference>
<keyword evidence="6" id="KW-0961">Cell wall biogenesis/degradation</keyword>
<organism evidence="8 9">
    <name type="scientific">Pseudonocardia sediminis</name>
    <dbReference type="NCBI Taxonomy" id="1397368"/>
    <lineage>
        <taxon>Bacteria</taxon>
        <taxon>Bacillati</taxon>
        <taxon>Actinomycetota</taxon>
        <taxon>Actinomycetes</taxon>
        <taxon>Pseudonocardiales</taxon>
        <taxon>Pseudonocardiaceae</taxon>
        <taxon>Pseudonocardia</taxon>
    </lineage>
</organism>
<dbReference type="OrthoDB" id="9785911at2"/>
<evidence type="ECO:0000256" key="1">
    <source>
        <dbReference type="ARBA" id="ARBA00009943"/>
    </source>
</evidence>
<feature type="domain" description="BioF2-like acetyltransferase" evidence="7">
    <location>
        <begin position="161"/>
        <end position="288"/>
    </location>
</feature>
<accession>A0A4Q7V2X3</accession>
<keyword evidence="5" id="KW-0012">Acyltransferase</keyword>
<evidence type="ECO:0000256" key="4">
    <source>
        <dbReference type="ARBA" id="ARBA00022984"/>
    </source>
</evidence>
<dbReference type="GO" id="GO:0016755">
    <property type="term" value="F:aminoacyltransferase activity"/>
    <property type="evidence" value="ECO:0007669"/>
    <property type="project" value="InterPro"/>
</dbReference>
<evidence type="ECO:0000259" key="7">
    <source>
        <dbReference type="Pfam" id="PF13480"/>
    </source>
</evidence>
<keyword evidence="3" id="KW-0133">Cell shape</keyword>
<dbReference type="RefSeq" id="WP_130291968.1">
    <property type="nucleotide sequence ID" value="NZ_SHKL01000001.1"/>
</dbReference>
<dbReference type="GO" id="GO:0009252">
    <property type="term" value="P:peptidoglycan biosynthetic process"/>
    <property type="evidence" value="ECO:0007669"/>
    <property type="project" value="UniProtKB-KW"/>
</dbReference>
<dbReference type="EMBL" id="SHKL01000001">
    <property type="protein sequence ID" value="RZT87878.1"/>
    <property type="molecule type" value="Genomic_DNA"/>
</dbReference>
<dbReference type="Gene3D" id="3.40.630.30">
    <property type="match status" value="1"/>
</dbReference>
<evidence type="ECO:0000313" key="8">
    <source>
        <dbReference type="EMBL" id="RZT87878.1"/>
    </source>
</evidence>
<protein>
    <submittedName>
        <fullName evidence="8">CelD/BcsL family acetyltransferase involved in cellulose biosynthesis</fullName>
    </submittedName>
</protein>
<keyword evidence="4" id="KW-0573">Peptidoglycan synthesis</keyword>
<dbReference type="InterPro" id="IPR038740">
    <property type="entry name" value="BioF2-like_GNAT_dom"/>
</dbReference>
<comment type="similarity">
    <text evidence="1">Belongs to the FemABX family.</text>
</comment>
<dbReference type="InterPro" id="IPR003447">
    <property type="entry name" value="FEMABX"/>
</dbReference>
<sequence>MTTSVRTPPVVTMPVDPRSDPGWARLAMGPRGHLFVSPPWIEAICGTYGFEPHARVRLGDDGRPVGGFAWVGLSDMLGDRTVSLPFSERVDPPVDDLDTWRAVTDEAFSLGPPVTIRVIDDPDAVVLRDDRLERVGLAAWHGTPLGVPLEEIGAGISAAARRNLRTSERKNVRVVASEGLDALRSFHELHVALRKNKYGLLAQPVELFERLWAGFAPLDGIVTLLARVDDVVVAGGVYLEWNGTLYHKFGASRTEYRSLCPNNAVTWAAIRWACERGLDGIDWGLSDLDQPGLVGYKRQWASTERRIVTVRSQPVSGPGRDGLEARRLLSELSSLFADATVPDEITARAGGLLYRYFC</sequence>
<dbReference type="Proteomes" id="UP000291591">
    <property type="component" value="Unassembled WGS sequence"/>
</dbReference>
<evidence type="ECO:0000256" key="5">
    <source>
        <dbReference type="ARBA" id="ARBA00023315"/>
    </source>
</evidence>
<reference evidence="8 9" key="1">
    <citation type="submission" date="2019-02" db="EMBL/GenBank/DDBJ databases">
        <title>Sequencing the genomes of 1000 actinobacteria strains.</title>
        <authorList>
            <person name="Klenk H.-P."/>
        </authorList>
    </citation>
    <scope>NUCLEOTIDE SEQUENCE [LARGE SCALE GENOMIC DNA]</scope>
    <source>
        <strain evidence="8 9">DSM 45779</strain>
    </source>
</reference>
<comment type="caution">
    <text evidence="8">The sequence shown here is derived from an EMBL/GenBank/DDBJ whole genome shotgun (WGS) entry which is preliminary data.</text>
</comment>
<dbReference type="GO" id="GO:0071555">
    <property type="term" value="P:cell wall organization"/>
    <property type="evidence" value="ECO:0007669"/>
    <property type="project" value="UniProtKB-KW"/>
</dbReference>
<name>A0A4Q7V2X3_PSEST</name>
<dbReference type="InterPro" id="IPR050644">
    <property type="entry name" value="PG_Glycine_Bridge_Synth"/>
</dbReference>
<evidence type="ECO:0000313" key="9">
    <source>
        <dbReference type="Proteomes" id="UP000291591"/>
    </source>
</evidence>
<dbReference type="PROSITE" id="PS51191">
    <property type="entry name" value="FEMABX"/>
    <property type="match status" value="1"/>
</dbReference>
<dbReference type="InterPro" id="IPR016181">
    <property type="entry name" value="Acyl_CoA_acyltransferase"/>
</dbReference>
<dbReference type="PANTHER" id="PTHR36174">
    <property type="entry name" value="LIPID II:GLYCINE GLYCYLTRANSFERASE"/>
    <property type="match status" value="1"/>
</dbReference>
<keyword evidence="2 8" id="KW-0808">Transferase</keyword>
<dbReference type="SUPFAM" id="SSF55729">
    <property type="entry name" value="Acyl-CoA N-acyltransferases (Nat)"/>
    <property type="match status" value="1"/>
</dbReference>
<evidence type="ECO:0000256" key="6">
    <source>
        <dbReference type="ARBA" id="ARBA00023316"/>
    </source>
</evidence>
<evidence type="ECO:0000256" key="2">
    <source>
        <dbReference type="ARBA" id="ARBA00022679"/>
    </source>
</evidence>
<evidence type="ECO:0000256" key="3">
    <source>
        <dbReference type="ARBA" id="ARBA00022960"/>
    </source>
</evidence>